<dbReference type="InterPro" id="IPR013325">
    <property type="entry name" value="RNA_pol_sigma_r2"/>
</dbReference>
<organism evidence="1 2">
    <name type="scientific">Rhodocytophaga rosea</name>
    <dbReference type="NCBI Taxonomy" id="2704465"/>
    <lineage>
        <taxon>Bacteria</taxon>
        <taxon>Pseudomonadati</taxon>
        <taxon>Bacteroidota</taxon>
        <taxon>Cytophagia</taxon>
        <taxon>Cytophagales</taxon>
        <taxon>Rhodocytophagaceae</taxon>
        <taxon>Rhodocytophaga</taxon>
    </lineage>
</organism>
<accession>A0A6C0GG27</accession>
<keyword evidence="2" id="KW-1185">Reference proteome</keyword>
<gene>
    <name evidence="1" type="ORF">GXP67_09220</name>
</gene>
<proteinExistence type="predicted"/>
<dbReference type="SUPFAM" id="SSF88946">
    <property type="entry name" value="Sigma2 domain of RNA polymerase sigma factors"/>
    <property type="match status" value="1"/>
</dbReference>
<dbReference type="Proteomes" id="UP000480178">
    <property type="component" value="Chromosome"/>
</dbReference>
<dbReference type="KEGG" id="rhoz:GXP67_09220"/>
<dbReference type="GO" id="GO:0006352">
    <property type="term" value="P:DNA-templated transcription initiation"/>
    <property type="evidence" value="ECO:0007669"/>
    <property type="project" value="InterPro"/>
</dbReference>
<reference evidence="1 2" key="1">
    <citation type="submission" date="2020-01" db="EMBL/GenBank/DDBJ databases">
        <authorList>
            <person name="Kim M.K."/>
        </authorList>
    </citation>
    <scope>NUCLEOTIDE SEQUENCE [LARGE SCALE GENOMIC DNA]</scope>
    <source>
        <strain evidence="1 2">172606-1</strain>
    </source>
</reference>
<dbReference type="RefSeq" id="WP_162442877.1">
    <property type="nucleotide sequence ID" value="NZ_CP048222.1"/>
</dbReference>
<name>A0A6C0GG27_9BACT</name>
<protein>
    <recommendedName>
        <fullName evidence="3">RNA polymerase sigma-70 region 2 domain-containing protein</fullName>
    </recommendedName>
</protein>
<evidence type="ECO:0000313" key="1">
    <source>
        <dbReference type="EMBL" id="QHT66825.1"/>
    </source>
</evidence>
<evidence type="ECO:0000313" key="2">
    <source>
        <dbReference type="Proteomes" id="UP000480178"/>
    </source>
</evidence>
<dbReference type="GO" id="GO:0003700">
    <property type="term" value="F:DNA-binding transcription factor activity"/>
    <property type="evidence" value="ECO:0007669"/>
    <property type="project" value="InterPro"/>
</dbReference>
<evidence type="ECO:0008006" key="3">
    <source>
        <dbReference type="Google" id="ProtNLM"/>
    </source>
</evidence>
<sequence length="67" mass="7739">MGAHNFTTLYQKLVFNLAYNFYGSVEDAEYIVWETYKKWMATSPIASDNHKSSLIRIAANLCMERGK</sequence>
<dbReference type="EMBL" id="CP048222">
    <property type="protein sequence ID" value="QHT66825.1"/>
    <property type="molecule type" value="Genomic_DNA"/>
</dbReference>
<dbReference type="AlphaFoldDB" id="A0A6C0GG27"/>